<dbReference type="SUPFAM" id="SSF55469">
    <property type="entry name" value="FMN-dependent nitroreductase-like"/>
    <property type="match status" value="1"/>
</dbReference>
<dbReference type="PIRSF" id="PIRSF005426">
    <property type="entry name" value="Frp"/>
    <property type="match status" value="1"/>
</dbReference>
<evidence type="ECO:0000256" key="1">
    <source>
        <dbReference type="ARBA" id="ARBA00008366"/>
    </source>
</evidence>
<gene>
    <name evidence="7" type="ORF">QE109_11490</name>
</gene>
<evidence type="ECO:0000256" key="2">
    <source>
        <dbReference type="ARBA" id="ARBA00022630"/>
    </source>
</evidence>
<proteinExistence type="inferred from homology"/>
<reference evidence="7 8" key="1">
    <citation type="submission" date="2023-04" db="EMBL/GenBank/DDBJ databases">
        <title>Fusibacter bizertensis strain WBS, isolated from littoral bottom sediments of the Arctic seas - biochemical and genomic analysis.</title>
        <authorList>
            <person name="Brioukhanov A.L."/>
        </authorList>
    </citation>
    <scope>NUCLEOTIDE SEQUENCE [LARGE SCALE GENOMIC DNA]</scope>
    <source>
        <strain evidence="7 8">WBS</strain>
    </source>
</reference>
<sequence length="245" mass="26789">MNQTIETYLNHRSIRNYMDKEIPTDILDAIIASAQAAPTSINGQQLSVIVVKNPETKKALSVEAGDQVWIDQAPVFLVFVADYHKAKLAADKNSLPLIITQDIESLMVASVDVGIAMSNAIGAAESLGLGIVPIGGVRRNPQAIIDLLGLPEYVFPVVGLVVGYPAETSDKKPRLPLDTFVHHEKYNPELKPQIDAYDDTVSKYMLERTNGESDRNWSSSVSGLYQSVYYPKVSPVSKSQGFQGK</sequence>
<evidence type="ECO:0000313" key="8">
    <source>
        <dbReference type="Proteomes" id="UP001158045"/>
    </source>
</evidence>
<dbReference type="Proteomes" id="UP001158045">
    <property type="component" value="Unassembled WGS sequence"/>
</dbReference>
<dbReference type="InterPro" id="IPR016446">
    <property type="entry name" value="Flavin_OxRdtase_Frp"/>
</dbReference>
<keyword evidence="3 5" id="KW-0288">FMN</keyword>
<evidence type="ECO:0000256" key="3">
    <source>
        <dbReference type="ARBA" id="ARBA00022643"/>
    </source>
</evidence>
<dbReference type="CDD" id="cd02146">
    <property type="entry name" value="NfsA-like"/>
    <property type="match status" value="1"/>
</dbReference>
<dbReference type="Gene3D" id="3.40.109.10">
    <property type="entry name" value="NADH Oxidase"/>
    <property type="match status" value="1"/>
</dbReference>
<evidence type="ECO:0000256" key="5">
    <source>
        <dbReference type="PIRNR" id="PIRNR005426"/>
    </source>
</evidence>
<comment type="caution">
    <text evidence="7">The sequence shown here is derived from an EMBL/GenBank/DDBJ whole genome shotgun (WGS) entry which is preliminary data.</text>
</comment>
<keyword evidence="2 5" id="KW-0285">Flavoprotein</keyword>
<name>A0ABT6NEE7_9FIRM</name>
<organism evidence="7 8">
    <name type="scientific">Fusibacter bizertensis</name>
    <dbReference type="NCBI Taxonomy" id="1488331"/>
    <lineage>
        <taxon>Bacteria</taxon>
        <taxon>Bacillati</taxon>
        <taxon>Bacillota</taxon>
        <taxon>Clostridia</taxon>
        <taxon>Eubacteriales</taxon>
        <taxon>Eubacteriales Family XII. Incertae Sedis</taxon>
        <taxon>Fusibacter</taxon>
    </lineage>
</organism>
<evidence type="ECO:0000256" key="4">
    <source>
        <dbReference type="ARBA" id="ARBA00023002"/>
    </source>
</evidence>
<dbReference type="Pfam" id="PF00881">
    <property type="entry name" value="Nitroreductase"/>
    <property type="match status" value="1"/>
</dbReference>
<keyword evidence="8" id="KW-1185">Reference proteome</keyword>
<comment type="similarity">
    <text evidence="1 5">Belongs to the flavin oxidoreductase frp family.</text>
</comment>
<dbReference type="PANTHER" id="PTHR43425">
    <property type="entry name" value="OXYGEN-INSENSITIVE NADPH NITROREDUCTASE"/>
    <property type="match status" value="1"/>
</dbReference>
<evidence type="ECO:0000313" key="7">
    <source>
        <dbReference type="EMBL" id="MDH8678776.1"/>
    </source>
</evidence>
<dbReference type="InterPro" id="IPR000415">
    <property type="entry name" value="Nitroreductase-like"/>
</dbReference>
<accession>A0ABT6NEE7</accession>
<dbReference type="EMBL" id="JARYZI010000007">
    <property type="protein sequence ID" value="MDH8678776.1"/>
    <property type="molecule type" value="Genomic_DNA"/>
</dbReference>
<keyword evidence="5" id="KW-0521">NADP</keyword>
<protein>
    <submittedName>
        <fullName evidence="7">NADPH-dependent oxidoreductase</fullName>
    </submittedName>
</protein>
<dbReference type="InterPro" id="IPR029479">
    <property type="entry name" value="Nitroreductase"/>
</dbReference>
<keyword evidence="4 5" id="KW-0560">Oxidoreductase</keyword>
<evidence type="ECO:0000259" key="6">
    <source>
        <dbReference type="Pfam" id="PF00881"/>
    </source>
</evidence>
<dbReference type="PANTHER" id="PTHR43425:SF2">
    <property type="entry name" value="OXYGEN-INSENSITIVE NADPH NITROREDUCTASE"/>
    <property type="match status" value="1"/>
</dbReference>
<dbReference type="RefSeq" id="WP_281094667.1">
    <property type="nucleotide sequence ID" value="NZ_JARYZI010000007.1"/>
</dbReference>
<feature type="domain" description="Nitroreductase" evidence="6">
    <location>
        <begin position="10"/>
        <end position="164"/>
    </location>
</feature>